<dbReference type="AlphaFoldDB" id="A0A8S0VRW5"/>
<sequence>MLARSAGFRPATTFRRGLQLPRRPIHLSTPRLQQLRPNGWIGKLRYRPDGKQRSKLVGAAFGTLLLFNAITLFTMDDLVEDSEIALGLLASIIYLQKADMGYEHVNFDDSISTLSYFKILYQSFSRLPWEEVDELFKDLTRLMKAGGSKNNAEGEAHRIMRTAAEQIHHAFQDLNQESISNSANYILIVMRDALEALIDLVQDSEDEDSDTKYTFQLIRDSSKKDPGAVLKDYESLG</sequence>
<reference evidence="1 2" key="1">
    <citation type="submission" date="2020-01" db="EMBL/GenBank/DDBJ databases">
        <authorList>
            <person name="Gupta K D."/>
        </authorList>
    </citation>
    <scope>NUCLEOTIDE SEQUENCE [LARGE SCALE GENOMIC DNA]</scope>
</reference>
<protein>
    <submittedName>
        <fullName evidence="1">Uncharacterized protein</fullName>
    </submittedName>
</protein>
<dbReference type="EMBL" id="CACVBS010000046">
    <property type="protein sequence ID" value="CAA7265029.1"/>
    <property type="molecule type" value="Genomic_DNA"/>
</dbReference>
<organism evidence="1 2">
    <name type="scientific">Cyclocybe aegerita</name>
    <name type="common">Black poplar mushroom</name>
    <name type="synonym">Agrocybe aegerita</name>
    <dbReference type="NCBI Taxonomy" id="1973307"/>
    <lineage>
        <taxon>Eukaryota</taxon>
        <taxon>Fungi</taxon>
        <taxon>Dikarya</taxon>
        <taxon>Basidiomycota</taxon>
        <taxon>Agaricomycotina</taxon>
        <taxon>Agaricomycetes</taxon>
        <taxon>Agaricomycetidae</taxon>
        <taxon>Agaricales</taxon>
        <taxon>Agaricineae</taxon>
        <taxon>Bolbitiaceae</taxon>
        <taxon>Cyclocybe</taxon>
    </lineage>
</organism>
<evidence type="ECO:0000313" key="1">
    <source>
        <dbReference type="EMBL" id="CAA7265029.1"/>
    </source>
</evidence>
<gene>
    <name evidence="1" type="ORF">AAE3_LOCUS7262</name>
</gene>
<dbReference type="Proteomes" id="UP000467700">
    <property type="component" value="Unassembled WGS sequence"/>
</dbReference>
<accession>A0A8S0VRW5</accession>
<comment type="caution">
    <text evidence="1">The sequence shown here is derived from an EMBL/GenBank/DDBJ whole genome shotgun (WGS) entry which is preliminary data.</text>
</comment>
<proteinExistence type="predicted"/>
<dbReference type="OrthoDB" id="2942377at2759"/>
<evidence type="ECO:0000313" key="2">
    <source>
        <dbReference type="Proteomes" id="UP000467700"/>
    </source>
</evidence>
<name>A0A8S0VRW5_CYCAE</name>
<keyword evidence="2" id="KW-1185">Reference proteome</keyword>